<keyword evidence="11" id="KW-0966">Cell projection</keyword>
<reference evidence="11 12" key="1">
    <citation type="submission" date="2018-09" db="EMBL/GenBank/DDBJ databases">
        <authorList>
            <person name="Zhu H."/>
        </authorList>
    </citation>
    <scope>NUCLEOTIDE SEQUENCE [LARGE SCALE GENOMIC DNA]</scope>
    <source>
        <strain evidence="11 12">K1S02-6</strain>
    </source>
</reference>
<evidence type="ECO:0000256" key="6">
    <source>
        <dbReference type="ARBA" id="ARBA00023163"/>
    </source>
</evidence>
<evidence type="ECO:0000259" key="10">
    <source>
        <dbReference type="Pfam" id="PF04316"/>
    </source>
</evidence>
<keyword evidence="12" id="KW-1185">Reference proteome</keyword>
<evidence type="ECO:0000313" key="12">
    <source>
        <dbReference type="Proteomes" id="UP000284021"/>
    </source>
</evidence>
<feature type="compositionally biased region" description="Polar residues" evidence="9">
    <location>
        <begin position="52"/>
        <end position="62"/>
    </location>
</feature>
<proteinExistence type="inferred from homology"/>
<dbReference type="RefSeq" id="WP_119955570.1">
    <property type="nucleotide sequence ID" value="NZ_QYUR01000006.1"/>
</dbReference>
<dbReference type="InterPro" id="IPR031316">
    <property type="entry name" value="FlgM_C"/>
</dbReference>
<dbReference type="GO" id="GO:0045892">
    <property type="term" value="P:negative regulation of DNA-templated transcription"/>
    <property type="evidence" value="ECO:0007669"/>
    <property type="project" value="InterPro"/>
</dbReference>
<dbReference type="OrthoDB" id="5738369at2"/>
<dbReference type="InterPro" id="IPR007412">
    <property type="entry name" value="FlgM"/>
</dbReference>
<dbReference type="EMBL" id="QYUR01000006">
    <property type="protein sequence ID" value="RJG09880.1"/>
    <property type="molecule type" value="Genomic_DNA"/>
</dbReference>
<keyword evidence="11" id="KW-0282">Flagellum</keyword>
<keyword evidence="6" id="KW-0804">Transcription</keyword>
<gene>
    <name evidence="11" type="primary">flgM</name>
    <name evidence="11" type="ORF">D3879_17635</name>
</gene>
<dbReference type="Pfam" id="PF04316">
    <property type="entry name" value="FlgM"/>
    <property type="match status" value="1"/>
</dbReference>
<evidence type="ECO:0000313" key="11">
    <source>
        <dbReference type="EMBL" id="RJG09880.1"/>
    </source>
</evidence>
<keyword evidence="3" id="KW-0678">Repressor</keyword>
<dbReference type="SUPFAM" id="SSF101498">
    <property type="entry name" value="Anti-sigma factor FlgM"/>
    <property type="match status" value="1"/>
</dbReference>
<evidence type="ECO:0000256" key="7">
    <source>
        <dbReference type="ARBA" id="ARBA00024739"/>
    </source>
</evidence>
<evidence type="ECO:0000256" key="8">
    <source>
        <dbReference type="ARBA" id="ARBA00030117"/>
    </source>
</evidence>
<feature type="compositionally biased region" description="Low complexity" evidence="9">
    <location>
        <begin position="8"/>
        <end position="29"/>
    </location>
</feature>
<protein>
    <recommendedName>
        <fullName evidence="2">Negative regulator of flagellin synthesis</fullName>
    </recommendedName>
    <alternativeName>
        <fullName evidence="8">Anti-sigma-28 factor</fullName>
    </alternativeName>
</protein>
<name>A0A418XBM7_9PSED</name>
<feature type="domain" description="Anti-sigma-28 factor FlgM C-terminal" evidence="10">
    <location>
        <begin position="55"/>
        <end position="108"/>
    </location>
</feature>
<evidence type="ECO:0000256" key="3">
    <source>
        <dbReference type="ARBA" id="ARBA00022491"/>
    </source>
</evidence>
<dbReference type="GO" id="GO:0044781">
    <property type="term" value="P:bacterial-type flagellum organization"/>
    <property type="evidence" value="ECO:0007669"/>
    <property type="project" value="UniProtKB-KW"/>
</dbReference>
<organism evidence="11 12">
    <name type="scientific">Pseudomonas cavernicola</name>
    <dbReference type="NCBI Taxonomy" id="2320866"/>
    <lineage>
        <taxon>Bacteria</taxon>
        <taxon>Pseudomonadati</taxon>
        <taxon>Pseudomonadota</taxon>
        <taxon>Gammaproteobacteria</taxon>
        <taxon>Pseudomonadales</taxon>
        <taxon>Pseudomonadaceae</taxon>
        <taxon>Pseudomonas</taxon>
    </lineage>
</organism>
<dbReference type="InterPro" id="IPR035890">
    <property type="entry name" value="Anti-sigma-28_factor_FlgM_sf"/>
</dbReference>
<evidence type="ECO:0000256" key="4">
    <source>
        <dbReference type="ARBA" id="ARBA00022795"/>
    </source>
</evidence>
<evidence type="ECO:0000256" key="9">
    <source>
        <dbReference type="SAM" id="MobiDB-lite"/>
    </source>
</evidence>
<dbReference type="Proteomes" id="UP000284021">
    <property type="component" value="Unassembled WGS sequence"/>
</dbReference>
<dbReference type="NCBIfam" id="TIGR03824">
    <property type="entry name" value="FlgM_jcvi"/>
    <property type="match status" value="1"/>
</dbReference>
<comment type="caution">
    <text evidence="11">The sequence shown here is derived from an EMBL/GenBank/DDBJ whole genome shotgun (WGS) entry which is preliminary data.</text>
</comment>
<keyword evidence="4" id="KW-1005">Bacterial flagellum biogenesis</keyword>
<keyword evidence="5" id="KW-0805">Transcription regulation</keyword>
<comment type="function">
    <text evidence="7">Responsible for the coupling of flagellin expression to flagellar assembly by preventing expression of the flagellin genes when a component of the middle class of proteins is defective. It negatively regulates flagellar genes by inhibiting the activity of FliA by directly binding to FliA.</text>
</comment>
<accession>A0A418XBM7</accession>
<sequence>MVIDFNRPNNAAAPTNTGRTSTTQSGSRNEAVSTNQPVPASAPAEQAHTAKTGESVQLSQEAQQLQKVTDKLRDQPVVDQERVARLKQAIADGSYKVDSQRVAGKLLNFESQR</sequence>
<evidence type="ECO:0000256" key="5">
    <source>
        <dbReference type="ARBA" id="ARBA00023015"/>
    </source>
</evidence>
<evidence type="ECO:0000256" key="1">
    <source>
        <dbReference type="ARBA" id="ARBA00005322"/>
    </source>
</evidence>
<comment type="similarity">
    <text evidence="1">Belongs to the FlgM family.</text>
</comment>
<keyword evidence="11" id="KW-0969">Cilium</keyword>
<dbReference type="AlphaFoldDB" id="A0A418XBM7"/>
<feature type="region of interest" description="Disordered" evidence="9">
    <location>
        <begin position="1"/>
        <end position="62"/>
    </location>
</feature>
<evidence type="ECO:0000256" key="2">
    <source>
        <dbReference type="ARBA" id="ARBA00017823"/>
    </source>
</evidence>